<evidence type="ECO:0000313" key="3">
    <source>
        <dbReference type="Proteomes" id="UP000317093"/>
    </source>
</evidence>
<proteinExistence type="predicted"/>
<keyword evidence="3" id="KW-1185">Reference proteome</keyword>
<evidence type="ECO:0000313" key="2">
    <source>
        <dbReference type="EMBL" id="QDU63421.1"/>
    </source>
</evidence>
<feature type="region of interest" description="Disordered" evidence="1">
    <location>
        <begin position="1"/>
        <end position="36"/>
    </location>
</feature>
<protein>
    <recommendedName>
        <fullName evidence="4">Type VI secretion protein, VC_A0111 family</fullName>
    </recommendedName>
</protein>
<dbReference type="OrthoDB" id="1523296at2"/>
<dbReference type="EMBL" id="CP036279">
    <property type="protein sequence ID" value="QDU63421.1"/>
    <property type="molecule type" value="Genomic_DNA"/>
</dbReference>
<evidence type="ECO:0008006" key="4">
    <source>
        <dbReference type="Google" id="ProtNLM"/>
    </source>
</evidence>
<dbReference type="InterPro" id="IPR010732">
    <property type="entry name" value="T6SS_TssG-like"/>
</dbReference>
<reference evidence="2 3" key="1">
    <citation type="submission" date="2019-02" db="EMBL/GenBank/DDBJ databases">
        <title>Deep-cultivation of Planctomycetes and their phenomic and genomic characterization uncovers novel biology.</title>
        <authorList>
            <person name="Wiegand S."/>
            <person name="Jogler M."/>
            <person name="Boedeker C."/>
            <person name="Pinto D."/>
            <person name="Vollmers J."/>
            <person name="Rivas-Marin E."/>
            <person name="Kohn T."/>
            <person name="Peeters S.H."/>
            <person name="Heuer A."/>
            <person name="Rast P."/>
            <person name="Oberbeckmann S."/>
            <person name="Bunk B."/>
            <person name="Jeske O."/>
            <person name="Meyerdierks A."/>
            <person name="Storesund J.E."/>
            <person name="Kallscheuer N."/>
            <person name="Luecker S."/>
            <person name="Lage O.M."/>
            <person name="Pohl T."/>
            <person name="Merkel B.J."/>
            <person name="Hornburger P."/>
            <person name="Mueller R.-W."/>
            <person name="Bruemmer F."/>
            <person name="Labrenz M."/>
            <person name="Spormann A.M."/>
            <person name="Op den Camp H."/>
            <person name="Overmann J."/>
            <person name="Amann R."/>
            <person name="Jetten M.S.M."/>
            <person name="Mascher T."/>
            <person name="Medema M.H."/>
            <person name="Devos D.P."/>
            <person name="Kaster A.-K."/>
            <person name="Ovreas L."/>
            <person name="Rohde M."/>
            <person name="Galperin M.Y."/>
            <person name="Jogler C."/>
        </authorList>
    </citation>
    <scope>NUCLEOTIDE SEQUENCE [LARGE SCALE GENOMIC DNA]</scope>
    <source>
        <strain evidence="2 3">Pan216</strain>
    </source>
</reference>
<accession>A0A518B8Y0</accession>
<dbReference type="RefSeq" id="WP_145260884.1">
    <property type="nucleotide sequence ID" value="NZ_CP036279.1"/>
</dbReference>
<dbReference type="NCBIfam" id="TIGR03347">
    <property type="entry name" value="VI_chp_1"/>
    <property type="match status" value="1"/>
</dbReference>
<dbReference type="AlphaFoldDB" id="A0A518B8Y0"/>
<dbReference type="KEGG" id="knv:Pan216_43010"/>
<evidence type="ECO:0000256" key="1">
    <source>
        <dbReference type="SAM" id="MobiDB-lite"/>
    </source>
</evidence>
<gene>
    <name evidence="2" type="ORF">Pan216_43010</name>
</gene>
<dbReference type="Proteomes" id="UP000317093">
    <property type="component" value="Chromosome"/>
</dbReference>
<dbReference type="Pfam" id="PF06996">
    <property type="entry name" value="T6SS_TssG"/>
    <property type="match status" value="1"/>
</dbReference>
<dbReference type="PANTHER" id="PTHR35564">
    <property type="match status" value="1"/>
</dbReference>
<organism evidence="2 3">
    <name type="scientific">Kolteria novifilia</name>
    <dbReference type="NCBI Taxonomy" id="2527975"/>
    <lineage>
        <taxon>Bacteria</taxon>
        <taxon>Pseudomonadati</taxon>
        <taxon>Planctomycetota</taxon>
        <taxon>Planctomycetia</taxon>
        <taxon>Kolteriales</taxon>
        <taxon>Kolteriaceae</taxon>
        <taxon>Kolteria</taxon>
    </lineage>
</organism>
<dbReference type="PANTHER" id="PTHR35564:SF4">
    <property type="entry name" value="CYTOPLASMIC PROTEIN"/>
    <property type="match status" value="1"/>
</dbReference>
<feature type="compositionally biased region" description="Polar residues" evidence="1">
    <location>
        <begin position="15"/>
        <end position="33"/>
    </location>
</feature>
<sequence length="414" mass="46537">METEGRRSAAALTPIVSTSTTARHANGGTTPSPATAELYAGPSVEQLLYDRSHRFDFFQAVRLFERLYPGVYLVGRGGPPNAEAVRFRNSNALAFPSNTIQSIAPPSGRRKVPMIESSFLGLTGQGGVLPSHYTELMLAVEREAEISERHALRDWFDLFNNRLIAVFYWSWEKYRFYIPYERREFLRPEPDPFTRGVYSVIGLGTGSLRSRLHVRDEQAATNDNQQGILAEIFDVGLVRYAGLLSQRPPSALGLESLLSDYFQLPVSVHQFEGQWLAIERPHQTRLGVRRGNNQLGHNAVAGEKVWNVEAKIRVRVGPLDFNTFNDYLPDRSSSSERKNFFLLVKMIRLYAGLELDVDVQLVLKGDAVPESQLSESDDVGPRLGWNVWVRSQDLDHDADDAVFAAEDVTDLARL</sequence>
<name>A0A518B8Y0_9BACT</name>